<dbReference type="PANTHER" id="PTHR24159">
    <property type="match status" value="1"/>
</dbReference>
<keyword evidence="2" id="KW-1185">Reference proteome</keyword>
<dbReference type="Proteomes" id="UP000179807">
    <property type="component" value="Unassembled WGS sequence"/>
</dbReference>
<dbReference type="SUPFAM" id="SSF48403">
    <property type="entry name" value="Ankyrin repeat"/>
    <property type="match status" value="1"/>
</dbReference>
<dbReference type="RefSeq" id="XP_068369513.1">
    <property type="nucleotide sequence ID" value="XM_068497112.1"/>
</dbReference>
<organism evidence="1 2">
    <name type="scientific">Tritrichomonas foetus</name>
    <dbReference type="NCBI Taxonomy" id="1144522"/>
    <lineage>
        <taxon>Eukaryota</taxon>
        <taxon>Metamonada</taxon>
        <taxon>Parabasalia</taxon>
        <taxon>Tritrichomonadida</taxon>
        <taxon>Tritrichomonadidae</taxon>
        <taxon>Tritrichomonas</taxon>
    </lineage>
</organism>
<dbReference type="InterPro" id="IPR002110">
    <property type="entry name" value="Ankyrin_rpt"/>
</dbReference>
<dbReference type="PANTHER" id="PTHR24159:SF5">
    <property type="entry name" value="ANK_REP_REGION DOMAIN-CONTAINING PROTEIN"/>
    <property type="match status" value="1"/>
</dbReference>
<evidence type="ECO:0000313" key="2">
    <source>
        <dbReference type="Proteomes" id="UP000179807"/>
    </source>
</evidence>
<dbReference type="Gene3D" id="1.25.40.20">
    <property type="entry name" value="Ankyrin repeat-containing domain"/>
    <property type="match status" value="1"/>
</dbReference>
<evidence type="ECO:0000313" key="1">
    <source>
        <dbReference type="EMBL" id="OHT16377.1"/>
    </source>
</evidence>
<comment type="caution">
    <text evidence="1">The sequence shown here is derived from an EMBL/GenBank/DDBJ whole genome shotgun (WGS) entry which is preliminary data.</text>
</comment>
<dbReference type="OrthoDB" id="1577640at2759"/>
<gene>
    <name evidence="1" type="ORF">TRFO_13226</name>
</gene>
<dbReference type="VEuPathDB" id="TrichDB:TRFO_13226"/>
<proteinExistence type="predicted"/>
<dbReference type="Pfam" id="PF12796">
    <property type="entry name" value="Ank_2"/>
    <property type="match status" value="1"/>
</dbReference>
<reference evidence="1" key="1">
    <citation type="submission" date="2016-10" db="EMBL/GenBank/DDBJ databases">
        <authorList>
            <person name="Benchimol M."/>
            <person name="Almeida L.G."/>
            <person name="Vasconcelos A.T."/>
            <person name="Perreira-Neves A."/>
            <person name="Rosa I.A."/>
            <person name="Tasca T."/>
            <person name="Bogo M.R."/>
            <person name="de Souza W."/>
        </authorList>
    </citation>
    <scope>NUCLEOTIDE SEQUENCE [LARGE SCALE GENOMIC DNA]</scope>
    <source>
        <strain evidence="1">K</strain>
    </source>
</reference>
<dbReference type="InterPro" id="IPR036770">
    <property type="entry name" value="Ankyrin_rpt-contain_sf"/>
</dbReference>
<sequence>MTKKPNGQITKNRISDFAENFNGQLVHCHFLFMQIFYPNPHNNDDNQYVNLDDEIIVHWLDIKIRCNKAYLLGSSKKFQKWLKDPSITEITLKKFDKLSLISYQRLVLLLSGIVLVIYDSNFNDYQEFASKLQFPELQMFLDENVNKNELHDGFDLLVEVEDAFNNIQENETLLNDLFLSLYVEFENIFTNLLFNISLRNYTNTGIIAKFIKNTIVPNSIFYTFYQELLQKKCSLNNEYAKITLLPSSFDVLGIYGEAIRVHDLSEVFENHGKFLDFTPRIIFQFLKNDDVDALQRIEDDDYIYEKVVFCFNSFNENIISMSCFDVAAFYGSVKCFKYLLINFPVHFNVNIINAILGQNIEIIRLCIQNGVDLHADYPIELEAAILTRNLELFIWVSESSKYQNHSLIHDEKLGLYLSYLIKTQNYSIFNYLINLIDDENPEIFNEKFKMQMFYQICYENNDILLEWYLKKFNGVSKQIFADTFCAAFNFKPDLLFIQKLLNLNINKYISYGAIPLHYACRIKNLELVKRLLPMNPQMLNIPEFLHLENLYGNLTPLMIAIVDGNVELAEFLLNQKRIDVYVMGTSTIFPSTNAIHLACYYGQYQILNLMMPFFTLSEDLIHTYWYKPFPALKSTSIVEIAKKSQNENVINMIKQLLEQFTAQKEKNKKLKKR</sequence>
<dbReference type="AlphaFoldDB" id="A0A1J4KYQ4"/>
<name>A0A1J4KYQ4_9EUKA</name>
<protein>
    <submittedName>
        <fullName evidence="1">Uncharacterized protein</fullName>
    </submittedName>
</protein>
<accession>A0A1J4KYQ4</accession>
<dbReference type="EMBL" id="MLAK01000112">
    <property type="protein sequence ID" value="OHT16377.1"/>
    <property type="molecule type" value="Genomic_DNA"/>
</dbReference>
<dbReference type="SMART" id="SM00248">
    <property type="entry name" value="ANK"/>
    <property type="match status" value="4"/>
</dbReference>
<dbReference type="GeneID" id="94831816"/>